<dbReference type="EMBL" id="JRES01000234">
    <property type="protein sequence ID" value="KNC33117.1"/>
    <property type="molecule type" value="Genomic_DNA"/>
</dbReference>
<dbReference type="AlphaFoldDB" id="A0A0L0CLL1"/>
<evidence type="ECO:0000256" key="1">
    <source>
        <dbReference type="SAM" id="MobiDB-lite"/>
    </source>
</evidence>
<name>A0A0L0CLL1_LUCCU</name>
<feature type="region of interest" description="Disordered" evidence="1">
    <location>
        <begin position="42"/>
        <end position="64"/>
    </location>
</feature>
<sequence length="98" mass="11416">MALKQNLSSYHKNTLLKITIISVILVGTFVVSTSAKNLDLDSQQQLQHHNSHHHSHNRRLQRRDSTLIESTNQHCNEVRDYFESIDIQLPQHFNEKGM</sequence>
<organism evidence="3 4">
    <name type="scientific">Lucilia cuprina</name>
    <name type="common">Green bottle fly</name>
    <name type="synonym">Australian sheep blowfly</name>
    <dbReference type="NCBI Taxonomy" id="7375"/>
    <lineage>
        <taxon>Eukaryota</taxon>
        <taxon>Metazoa</taxon>
        <taxon>Ecdysozoa</taxon>
        <taxon>Arthropoda</taxon>
        <taxon>Hexapoda</taxon>
        <taxon>Insecta</taxon>
        <taxon>Pterygota</taxon>
        <taxon>Neoptera</taxon>
        <taxon>Endopterygota</taxon>
        <taxon>Diptera</taxon>
        <taxon>Brachycera</taxon>
        <taxon>Muscomorpha</taxon>
        <taxon>Oestroidea</taxon>
        <taxon>Calliphoridae</taxon>
        <taxon>Luciliinae</taxon>
        <taxon>Lucilia</taxon>
    </lineage>
</organism>
<dbReference type="OrthoDB" id="6380619at2759"/>
<dbReference type="STRING" id="7375.A0A0L0CLL1"/>
<proteinExistence type="predicted"/>
<feature type="compositionally biased region" description="Basic residues" evidence="1">
    <location>
        <begin position="49"/>
        <end position="61"/>
    </location>
</feature>
<gene>
    <name evidence="3" type="ORF">FF38_04681</name>
</gene>
<accession>A0A0L0CLL1</accession>
<comment type="caution">
    <text evidence="3">The sequence shown here is derived from an EMBL/GenBank/DDBJ whole genome shotgun (WGS) entry which is preliminary data.</text>
</comment>
<evidence type="ECO:0000313" key="3">
    <source>
        <dbReference type="EMBL" id="KNC33117.1"/>
    </source>
</evidence>
<evidence type="ECO:0000313" key="4">
    <source>
        <dbReference type="Proteomes" id="UP000037069"/>
    </source>
</evidence>
<keyword evidence="2" id="KW-0472">Membrane</keyword>
<keyword evidence="4" id="KW-1185">Reference proteome</keyword>
<feature type="transmembrane region" description="Helical" evidence="2">
    <location>
        <begin position="15"/>
        <end position="35"/>
    </location>
</feature>
<keyword evidence="2" id="KW-0812">Transmembrane</keyword>
<reference evidence="3 4" key="1">
    <citation type="journal article" date="2015" name="Nat. Commun.">
        <title>Lucilia cuprina genome unlocks parasitic fly biology to underpin future interventions.</title>
        <authorList>
            <person name="Anstead C.A."/>
            <person name="Korhonen P.K."/>
            <person name="Young N.D."/>
            <person name="Hall R.S."/>
            <person name="Jex A.R."/>
            <person name="Murali S.C."/>
            <person name="Hughes D.S."/>
            <person name="Lee S.F."/>
            <person name="Perry T."/>
            <person name="Stroehlein A.J."/>
            <person name="Ansell B.R."/>
            <person name="Breugelmans B."/>
            <person name="Hofmann A."/>
            <person name="Qu J."/>
            <person name="Dugan S."/>
            <person name="Lee S.L."/>
            <person name="Chao H."/>
            <person name="Dinh H."/>
            <person name="Han Y."/>
            <person name="Doddapaneni H.V."/>
            <person name="Worley K.C."/>
            <person name="Muzny D.M."/>
            <person name="Ioannidis P."/>
            <person name="Waterhouse R.M."/>
            <person name="Zdobnov E.M."/>
            <person name="James P.J."/>
            <person name="Bagnall N.H."/>
            <person name="Kotze A.C."/>
            <person name="Gibbs R.A."/>
            <person name="Richards S."/>
            <person name="Batterham P."/>
            <person name="Gasser R.B."/>
        </authorList>
    </citation>
    <scope>NUCLEOTIDE SEQUENCE [LARGE SCALE GENOMIC DNA]</scope>
    <source>
        <strain evidence="3 4">LS</strain>
        <tissue evidence="3">Full body</tissue>
    </source>
</reference>
<evidence type="ECO:0000256" key="2">
    <source>
        <dbReference type="SAM" id="Phobius"/>
    </source>
</evidence>
<protein>
    <submittedName>
        <fullName evidence="3">Uncharacterized protein</fullName>
    </submittedName>
</protein>
<dbReference type="Proteomes" id="UP000037069">
    <property type="component" value="Unassembled WGS sequence"/>
</dbReference>
<keyword evidence="2" id="KW-1133">Transmembrane helix</keyword>